<accession>A0ABT7TPJ9</accession>
<reference evidence="8 9" key="1">
    <citation type="submission" date="2023-06" db="EMBL/GenBank/DDBJ databases">
        <authorList>
            <person name="Feng G."/>
            <person name="Li J."/>
            <person name="Zhu H."/>
        </authorList>
    </citation>
    <scope>NUCLEOTIDE SEQUENCE [LARGE SCALE GENOMIC DNA]</scope>
    <source>
        <strain evidence="8 9">RHCKG28</strain>
    </source>
</reference>
<evidence type="ECO:0000313" key="8">
    <source>
        <dbReference type="EMBL" id="MDM7891436.1"/>
    </source>
</evidence>
<comment type="caution">
    <text evidence="8">The sequence shown here is derived from an EMBL/GenBank/DDBJ whole genome shotgun (WGS) entry which is preliminary data.</text>
</comment>
<keyword evidence="9" id="KW-1185">Reference proteome</keyword>
<sequence length="517" mass="55143">MATTNTDRPQQEQPTLKRVLGPKLLLLFIVGDILGTGVYALTGQVAAEVGGAAWLPFLIAFAVALLTAFSYLELVTKYPQTAGAALYVHKAFGIHFVTFIVTFIVMCSGITSASTASRAFAANLGAGFGLELPNGVVMLIAMGFMLAVMAVNFRGVSESVKTNVVLTLVELSGLVMVILIGFWAIAGGNADFSRVVMFETPEDKSLLLSVSTATSLAFFAMVGFEDSVNMAEETKDPSRIFPKVMLTGLGITAVIYVLVSICAVAVVPIGELAGNETPLVTVVQTAAPDFPIADLLPFISMFAVANTALINMMMASRLLYGMSKQGVLPGFLSRVSPARRTPSTAIVFTTLISLALIGWVSLDPDSPIVVVLGGTTSLLLLSVFAVVNLSVLVLRRDRVEQKHFRAGVVIPVIGVVTCLWLVLPFSSGRDPQQYQIAGALLALGVLLWVVTWFTHGRKQTEKAPTGLVTEPTAVIRPGTGHRHHEDGQHPDGQNPDGRHPDDRQSDGRQSDGPDRRV</sequence>
<feature type="transmembrane region" description="Helical" evidence="7">
    <location>
        <begin position="341"/>
        <end position="362"/>
    </location>
</feature>
<keyword evidence="3 7" id="KW-0812">Transmembrane</keyword>
<evidence type="ECO:0000256" key="6">
    <source>
        <dbReference type="SAM" id="MobiDB-lite"/>
    </source>
</evidence>
<dbReference type="PANTHER" id="PTHR42770:SF11">
    <property type="entry name" value="INNER MEMBRANE TRANSPORT PROTEIN YBAT"/>
    <property type="match status" value="1"/>
</dbReference>
<keyword evidence="2" id="KW-1003">Cell membrane</keyword>
<protein>
    <submittedName>
        <fullName evidence="8">APC family permease</fullName>
    </submittedName>
</protein>
<dbReference type="RefSeq" id="WP_289473215.1">
    <property type="nucleotide sequence ID" value="NZ_JAUCMN010000004.1"/>
</dbReference>
<feature type="transmembrane region" description="Helical" evidence="7">
    <location>
        <begin position="244"/>
        <end position="269"/>
    </location>
</feature>
<organism evidence="8 9">
    <name type="scientific">Curtobacterium caseinilyticum</name>
    <dbReference type="NCBI Taxonomy" id="3055137"/>
    <lineage>
        <taxon>Bacteria</taxon>
        <taxon>Bacillati</taxon>
        <taxon>Actinomycetota</taxon>
        <taxon>Actinomycetes</taxon>
        <taxon>Micrococcales</taxon>
        <taxon>Microbacteriaceae</taxon>
        <taxon>Curtobacterium</taxon>
    </lineage>
</organism>
<feature type="transmembrane region" description="Helical" evidence="7">
    <location>
        <begin position="53"/>
        <end position="72"/>
    </location>
</feature>
<name>A0ABT7TPJ9_9MICO</name>
<evidence type="ECO:0000256" key="1">
    <source>
        <dbReference type="ARBA" id="ARBA00004651"/>
    </source>
</evidence>
<feature type="compositionally biased region" description="Basic and acidic residues" evidence="6">
    <location>
        <begin position="496"/>
        <end position="517"/>
    </location>
</feature>
<feature type="transmembrane region" description="Helical" evidence="7">
    <location>
        <begin position="165"/>
        <end position="186"/>
    </location>
</feature>
<feature type="transmembrane region" description="Helical" evidence="7">
    <location>
        <begin position="406"/>
        <end position="423"/>
    </location>
</feature>
<dbReference type="InterPro" id="IPR050367">
    <property type="entry name" value="APC_superfamily"/>
</dbReference>
<keyword evidence="5 7" id="KW-0472">Membrane</keyword>
<dbReference type="PIRSF" id="PIRSF006060">
    <property type="entry name" value="AA_transporter"/>
    <property type="match status" value="1"/>
</dbReference>
<feature type="transmembrane region" description="Helical" evidence="7">
    <location>
        <begin position="435"/>
        <end position="453"/>
    </location>
</feature>
<feature type="transmembrane region" description="Helical" evidence="7">
    <location>
        <begin position="92"/>
        <end position="112"/>
    </location>
</feature>
<feature type="transmembrane region" description="Helical" evidence="7">
    <location>
        <begin position="206"/>
        <end position="224"/>
    </location>
</feature>
<feature type="transmembrane region" description="Helical" evidence="7">
    <location>
        <begin position="24"/>
        <end position="47"/>
    </location>
</feature>
<feature type="region of interest" description="Disordered" evidence="6">
    <location>
        <begin position="461"/>
        <end position="517"/>
    </location>
</feature>
<evidence type="ECO:0000256" key="5">
    <source>
        <dbReference type="ARBA" id="ARBA00023136"/>
    </source>
</evidence>
<evidence type="ECO:0000313" key="9">
    <source>
        <dbReference type="Proteomes" id="UP001236404"/>
    </source>
</evidence>
<gene>
    <name evidence="8" type="ORF">QUG93_07045</name>
</gene>
<dbReference type="InterPro" id="IPR002293">
    <property type="entry name" value="AA/rel_permease1"/>
</dbReference>
<evidence type="ECO:0000256" key="4">
    <source>
        <dbReference type="ARBA" id="ARBA00022989"/>
    </source>
</evidence>
<dbReference type="Pfam" id="PF13520">
    <property type="entry name" value="AA_permease_2"/>
    <property type="match status" value="1"/>
</dbReference>
<evidence type="ECO:0000256" key="3">
    <source>
        <dbReference type="ARBA" id="ARBA00022692"/>
    </source>
</evidence>
<comment type="subcellular location">
    <subcellularLocation>
        <location evidence="1">Cell membrane</location>
        <topology evidence="1">Multi-pass membrane protein</topology>
    </subcellularLocation>
</comment>
<evidence type="ECO:0000256" key="2">
    <source>
        <dbReference type="ARBA" id="ARBA00022475"/>
    </source>
</evidence>
<dbReference type="Gene3D" id="1.20.1740.10">
    <property type="entry name" value="Amino acid/polyamine transporter I"/>
    <property type="match status" value="1"/>
</dbReference>
<feature type="transmembrane region" description="Helical" evidence="7">
    <location>
        <begin position="368"/>
        <end position="394"/>
    </location>
</feature>
<feature type="transmembrane region" description="Helical" evidence="7">
    <location>
        <begin position="298"/>
        <end position="320"/>
    </location>
</feature>
<evidence type="ECO:0000256" key="7">
    <source>
        <dbReference type="SAM" id="Phobius"/>
    </source>
</evidence>
<dbReference type="PANTHER" id="PTHR42770">
    <property type="entry name" value="AMINO ACID TRANSPORTER-RELATED"/>
    <property type="match status" value="1"/>
</dbReference>
<feature type="transmembrane region" description="Helical" evidence="7">
    <location>
        <begin position="132"/>
        <end position="153"/>
    </location>
</feature>
<dbReference type="Proteomes" id="UP001236404">
    <property type="component" value="Unassembled WGS sequence"/>
</dbReference>
<dbReference type="EMBL" id="JAUCMN010000004">
    <property type="protein sequence ID" value="MDM7891436.1"/>
    <property type="molecule type" value="Genomic_DNA"/>
</dbReference>
<keyword evidence="4 7" id="KW-1133">Transmembrane helix</keyword>
<proteinExistence type="predicted"/>